<evidence type="ECO:0000313" key="2">
    <source>
        <dbReference type="Proteomes" id="UP001165960"/>
    </source>
</evidence>
<dbReference type="Proteomes" id="UP001165960">
    <property type="component" value="Unassembled WGS sequence"/>
</dbReference>
<reference evidence="1" key="1">
    <citation type="submission" date="2022-04" db="EMBL/GenBank/DDBJ databases">
        <title>Genome of the entomopathogenic fungus Entomophthora muscae.</title>
        <authorList>
            <person name="Elya C."/>
            <person name="Lovett B.R."/>
            <person name="Lee E."/>
            <person name="Macias A.M."/>
            <person name="Hajek A.E."/>
            <person name="De Bivort B.L."/>
            <person name="Kasson M.T."/>
            <person name="De Fine Licht H.H."/>
            <person name="Stajich J.E."/>
        </authorList>
    </citation>
    <scope>NUCLEOTIDE SEQUENCE</scope>
    <source>
        <strain evidence="1">Berkeley</strain>
    </source>
</reference>
<protein>
    <submittedName>
        <fullName evidence="1">Monothiol glutaredoxin grx5</fullName>
    </submittedName>
</protein>
<proteinExistence type="predicted"/>
<comment type="caution">
    <text evidence="1">The sequence shown here is derived from an EMBL/GenBank/DDBJ whole genome shotgun (WGS) entry which is preliminary data.</text>
</comment>
<accession>A0ACC2TXC3</accession>
<organism evidence="1 2">
    <name type="scientific">Entomophthora muscae</name>
    <dbReference type="NCBI Taxonomy" id="34485"/>
    <lineage>
        <taxon>Eukaryota</taxon>
        <taxon>Fungi</taxon>
        <taxon>Fungi incertae sedis</taxon>
        <taxon>Zoopagomycota</taxon>
        <taxon>Entomophthoromycotina</taxon>
        <taxon>Entomophthoromycetes</taxon>
        <taxon>Entomophthorales</taxon>
        <taxon>Entomophthoraceae</taxon>
        <taxon>Entomophthora</taxon>
    </lineage>
</organism>
<keyword evidence="2" id="KW-1185">Reference proteome</keyword>
<evidence type="ECO:0000313" key="1">
    <source>
        <dbReference type="EMBL" id="KAJ9079418.1"/>
    </source>
</evidence>
<sequence>MLSIASRNFLTAFKGNTLNRAFLKSNLTFTHPASSFYRLLSTETKGKIEQAIQKDSICLFMKGTPSFPQCGFSRAVVAILQMQGIDTFHHVNVLEEDDIRSGIKEFSSWPTIPQLYIKGEFIGGCDILMTMHQNGDLEKLLLEKKLVEPVEESPSS</sequence>
<name>A0ACC2TXC3_9FUNG</name>
<dbReference type="EMBL" id="QTSX02001739">
    <property type="protein sequence ID" value="KAJ9079418.1"/>
    <property type="molecule type" value="Genomic_DNA"/>
</dbReference>
<gene>
    <name evidence="1" type="primary">GRX5_2</name>
    <name evidence="1" type="ORF">DSO57_1035598</name>
</gene>